<organism evidence="1 2">
    <name type="scientific">Weissella cibaria</name>
    <dbReference type="NCBI Taxonomy" id="137591"/>
    <lineage>
        <taxon>Bacteria</taxon>
        <taxon>Bacillati</taxon>
        <taxon>Bacillota</taxon>
        <taxon>Bacilli</taxon>
        <taxon>Lactobacillales</taxon>
        <taxon>Lactobacillaceae</taxon>
        <taxon>Weissella</taxon>
    </lineage>
</organism>
<reference evidence="1 2" key="1">
    <citation type="submission" date="2017-04" db="EMBL/GenBank/DDBJ databases">
        <title>Weissella cibaria strain m2 complete genome.</title>
        <authorList>
            <person name="Pan Q."/>
            <person name="Tan M."/>
            <person name="Yao F."/>
            <person name="Su S."/>
        </authorList>
    </citation>
    <scope>NUCLEOTIDE SEQUENCE [LARGE SCALE GENOMIC DNA]</scope>
    <source>
        <strain evidence="1 2">M2</strain>
    </source>
</reference>
<gene>
    <name evidence="1" type="ORF">B6254_1301</name>
</gene>
<name>A0A2S1KRT3_9LACO</name>
<proteinExistence type="predicted"/>
<dbReference type="Proteomes" id="UP000244870">
    <property type="component" value="Chromosome"/>
</dbReference>
<evidence type="ECO:0000313" key="1">
    <source>
        <dbReference type="EMBL" id="AWF95705.1"/>
    </source>
</evidence>
<accession>A0A2S1KRT3</accession>
<sequence length="67" mass="7995">MTHMKIKVTYEETLAREVEIDVDPTQDIEQQAREYYKAERVALNHNDLQVALFLTERDDIINDWESI</sequence>
<dbReference type="EMBL" id="CP020928">
    <property type="protein sequence ID" value="AWF95705.1"/>
    <property type="molecule type" value="Genomic_DNA"/>
</dbReference>
<evidence type="ECO:0000313" key="2">
    <source>
        <dbReference type="Proteomes" id="UP000244870"/>
    </source>
</evidence>
<protein>
    <submittedName>
        <fullName evidence="1">Uncharacterized protein</fullName>
    </submittedName>
</protein>
<dbReference type="AlphaFoldDB" id="A0A2S1KRT3"/>